<dbReference type="InterPro" id="IPR036812">
    <property type="entry name" value="NAD(P)_OxRdtase_dom_sf"/>
</dbReference>
<dbReference type="PROSITE" id="PS00798">
    <property type="entry name" value="ALDOKETO_REDUCTASE_1"/>
    <property type="match status" value="1"/>
</dbReference>
<organism evidence="2 3">
    <name type="scientific">Polypedilum vanderplanki</name>
    <name type="common">Sleeping chironomid midge</name>
    <dbReference type="NCBI Taxonomy" id="319348"/>
    <lineage>
        <taxon>Eukaryota</taxon>
        <taxon>Metazoa</taxon>
        <taxon>Ecdysozoa</taxon>
        <taxon>Arthropoda</taxon>
        <taxon>Hexapoda</taxon>
        <taxon>Insecta</taxon>
        <taxon>Pterygota</taxon>
        <taxon>Neoptera</taxon>
        <taxon>Endopterygota</taxon>
        <taxon>Diptera</taxon>
        <taxon>Nematocera</taxon>
        <taxon>Chironomoidea</taxon>
        <taxon>Chironomidae</taxon>
        <taxon>Chironominae</taxon>
        <taxon>Polypedilum</taxon>
        <taxon>Polypedilum</taxon>
    </lineage>
</organism>
<evidence type="ECO:0000259" key="1">
    <source>
        <dbReference type="Pfam" id="PF00248"/>
    </source>
</evidence>
<dbReference type="Gene3D" id="3.20.20.100">
    <property type="entry name" value="NADP-dependent oxidoreductase domain"/>
    <property type="match status" value="1"/>
</dbReference>
<comment type="caution">
    <text evidence="2">The sequence shown here is derived from an EMBL/GenBank/DDBJ whole genome shotgun (WGS) entry which is preliminary data.</text>
</comment>
<dbReference type="Pfam" id="PF00248">
    <property type="entry name" value="Aldo_ket_red"/>
    <property type="match status" value="1"/>
</dbReference>
<dbReference type="OrthoDB" id="416253at2759"/>
<reference evidence="2" key="1">
    <citation type="submission" date="2021-03" db="EMBL/GenBank/DDBJ databases">
        <title>Chromosome level genome of the anhydrobiotic midge Polypedilum vanderplanki.</title>
        <authorList>
            <person name="Yoshida Y."/>
            <person name="Kikawada T."/>
            <person name="Gusev O."/>
        </authorList>
    </citation>
    <scope>NUCLEOTIDE SEQUENCE</scope>
    <source>
        <strain evidence="2">NIAS01</strain>
        <tissue evidence="2">Whole body or cell culture</tissue>
    </source>
</reference>
<name>A0A9J6BY98_POLVA</name>
<dbReference type="GO" id="GO:0016491">
    <property type="term" value="F:oxidoreductase activity"/>
    <property type="evidence" value="ECO:0007669"/>
    <property type="project" value="InterPro"/>
</dbReference>
<feature type="domain" description="NADP-dependent oxidoreductase" evidence="1">
    <location>
        <begin position="18"/>
        <end position="116"/>
    </location>
</feature>
<dbReference type="EMBL" id="JADBJN010000002">
    <property type="protein sequence ID" value="KAG5674523.1"/>
    <property type="molecule type" value="Genomic_DNA"/>
</dbReference>
<evidence type="ECO:0000313" key="3">
    <source>
        <dbReference type="Proteomes" id="UP001107558"/>
    </source>
</evidence>
<sequence>MSCKKFLEFSNGDKMPAIGLGTWRAPDEEVERALNAALEAGYRHIDCAPVYMNEKVIGKVLNEWITSGKVKRSDLFITTKLPPFGNRAEDVDRCLKMSLADLQLDYLDLYLIHVPFAVPFTLGPFEFDKDGNVVQSATDHIKTWKVR</sequence>
<dbReference type="PRINTS" id="PR00069">
    <property type="entry name" value="ALDKETRDTASE"/>
</dbReference>
<dbReference type="SUPFAM" id="SSF51430">
    <property type="entry name" value="NAD(P)-linked oxidoreductase"/>
    <property type="match status" value="1"/>
</dbReference>
<keyword evidence="3" id="KW-1185">Reference proteome</keyword>
<protein>
    <recommendedName>
        <fullName evidence="1">NADP-dependent oxidoreductase domain-containing protein</fullName>
    </recommendedName>
</protein>
<gene>
    <name evidence="2" type="ORF">PVAND_004485</name>
</gene>
<proteinExistence type="predicted"/>
<accession>A0A9J6BY98</accession>
<evidence type="ECO:0000313" key="2">
    <source>
        <dbReference type="EMBL" id="KAG5674523.1"/>
    </source>
</evidence>
<dbReference type="PANTHER" id="PTHR11732">
    <property type="entry name" value="ALDO/KETO REDUCTASE"/>
    <property type="match status" value="1"/>
</dbReference>
<dbReference type="InterPro" id="IPR018170">
    <property type="entry name" value="Aldo/ket_reductase_CS"/>
</dbReference>
<dbReference type="InterPro" id="IPR023210">
    <property type="entry name" value="NADP_OxRdtase_dom"/>
</dbReference>
<dbReference type="InterPro" id="IPR020471">
    <property type="entry name" value="AKR"/>
</dbReference>
<dbReference type="AlphaFoldDB" id="A0A9J6BY98"/>
<dbReference type="Proteomes" id="UP001107558">
    <property type="component" value="Chromosome 2"/>
</dbReference>